<dbReference type="Gene3D" id="1.20.1250.20">
    <property type="entry name" value="MFS general substrate transporter like domains"/>
    <property type="match status" value="1"/>
</dbReference>
<feature type="transmembrane region" description="Helical" evidence="6">
    <location>
        <begin position="444"/>
        <end position="468"/>
    </location>
</feature>
<name>A0A0U1M0X7_TALIS</name>
<feature type="transmembrane region" description="Helical" evidence="6">
    <location>
        <begin position="311"/>
        <end position="336"/>
    </location>
</feature>
<feature type="transmembrane region" description="Helical" evidence="6">
    <location>
        <begin position="348"/>
        <end position="372"/>
    </location>
</feature>
<dbReference type="PANTHER" id="PTHR23507">
    <property type="entry name" value="ZGC:174356"/>
    <property type="match status" value="1"/>
</dbReference>
<evidence type="ECO:0000313" key="9">
    <source>
        <dbReference type="Proteomes" id="UP000054383"/>
    </source>
</evidence>
<reference evidence="8 9" key="1">
    <citation type="submission" date="2015-04" db="EMBL/GenBank/DDBJ databases">
        <authorList>
            <person name="Syromyatnikov M.Y."/>
            <person name="Popov V.N."/>
        </authorList>
    </citation>
    <scope>NUCLEOTIDE SEQUENCE [LARGE SCALE GENOMIC DNA]</scope>
    <source>
        <strain evidence="8">WF-38-12</strain>
    </source>
</reference>
<evidence type="ECO:0000256" key="6">
    <source>
        <dbReference type="SAM" id="Phobius"/>
    </source>
</evidence>
<comment type="subcellular location">
    <subcellularLocation>
        <location evidence="1">Membrane</location>
        <topology evidence="1">Multi-pass membrane protein</topology>
    </subcellularLocation>
</comment>
<feature type="transmembrane region" description="Helical" evidence="6">
    <location>
        <begin position="231"/>
        <end position="252"/>
    </location>
</feature>
<feature type="region of interest" description="Disordered" evidence="5">
    <location>
        <begin position="1"/>
        <end position="24"/>
    </location>
</feature>
<feature type="transmembrane region" description="Helical" evidence="6">
    <location>
        <begin position="480"/>
        <end position="499"/>
    </location>
</feature>
<keyword evidence="2 6" id="KW-0812">Transmembrane</keyword>
<dbReference type="Proteomes" id="UP000054383">
    <property type="component" value="Unassembled WGS sequence"/>
</dbReference>
<dbReference type="SUPFAM" id="SSF103473">
    <property type="entry name" value="MFS general substrate transporter"/>
    <property type="match status" value="1"/>
</dbReference>
<feature type="transmembrane region" description="Helical" evidence="6">
    <location>
        <begin position="203"/>
        <end position="225"/>
    </location>
</feature>
<feature type="transmembrane region" description="Helical" evidence="6">
    <location>
        <begin position="392"/>
        <end position="414"/>
    </location>
</feature>
<dbReference type="InterPro" id="IPR011701">
    <property type="entry name" value="MFS"/>
</dbReference>
<dbReference type="PANTHER" id="PTHR23507:SF1">
    <property type="entry name" value="FI18259P1-RELATED"/>
    <property type="match status" value="1"/>
</dbReference>
<dbReference type="Pfam" id="PF07690">
    <property type="entry name" value="MFS_1"/>
    <property type="match status" value="1"/>
</dbReference>
<feature type="transmembrane region" description="Helical" evidence="6">
    <location>
        <begin position="139"/>
        <end position="162"/>
    </location>
</feature>
<dbReference type="EMBL" id="CVMT01000006">
    <property type="protein sequence ID" value="CRG89187.1"/>
    <property type="molecule type" value="Genomic_DNA"/>
</dbReference>
<evidence type="ECO:0000313" key="8">
    <source>
        <dbReference type="EMBL" id="CRG89187.1"/>
    </source>
</evidence>
<evidence type="ECO:0000256" key="2">
    <source>
        <dbReference type="ARBA" id="ARBA00022692"/>
    </source>
</evidence>
<organism evidence="8 9">
    <name type="scientific">Talaromyces islandicus</name>
    <name type="common">Penicillium islandicum</name>
    <dbReference type="NCBI Taxonomy" id="28573"/>
    <lineage>
        <taxon>Eukaryota</taxon>
        <taxon>Fungi</taxon>
        <taxon>Dikarya</taxon>
        <taxon>Ascomycota</taxon>
        <taxon>Pezizomycotina</taxon>
        <taxon>Eurotiomycetes</taxon>
        <taxon>Eurotiomycetidae</taxon>
        <taxon>Eurotiales</taxon>
        <taxon>Trichocomaceae</taxon>
        <taxon>Talaromyces</taxon>
        <taxon>Talaromyces sect. Islandici</taxon>
    </lineage>
</organism>
<accession>A0A0U1M0X7</accession>
<keyword evidence="9" id="KW-1185">Reference proteome</keyword>
<dbReference type="GO" id="GO:0016020">
    <property type="term" value="C:membrane"/>
    <property type="evidence" value="ECO:0007669"/>
    <property type="project" value="UniProtKB-SubCell"/>
</dbReference>
<dbReference type="InterPro" id="IPR020846">
    <property type="entry name" value="MFS_dom"/>
</dbReference>
<keyword evidence="3 6" id="KW-1133">Transmembrane helix</keyword>
<keyword evidence="4 6" id="KW-0472">Membrane</keyword>
<sequence length="508" mass="55227">MTSHGDEITECTPLLSDAPPSNQQRDWKKQVLPQWTWKKWRVILVVAVTLLFISFGDSLGTAPQVSLFEEVACQNYKKSLGLVGVNGSATLDGDICKSEPVQSEVAFVIGWKNTLDIIPSVALSLPYGVVADKIGRRPVVIISLMAIGLSEILPRLVCWFHWPLRLVWLTGLVRAPGGGDIVATTVLLVIVSDIFEADERATALFRLNSLGIAAQIIATPISASTMNIDPWIPYFLGLVLTIASATISFFLPETLGEAKAKRQMTEETEDEAIPESLQPSATAKDSVFNTIITQAQQFISSTRHMWRNSRVLVLLAVAFAGSMEKSSLFLLIQYASAKFSWSISEASYLISVRGCMTLAAYLFLVPFLSTYLTRSLHYSAVEKDLYISRASAVFGVVGYFLLFTAPTPALLIFGTLLKSLSLPFLIAVMSVATAFVSPEHVATLYSAMSVTQSLGTIVAGPTFAKLYAVGMRLGLGWSGLPFAVGSLIFIVVLIPVMYIRPARLGPSN</sequence>
<dbReference type="InterPro" id="IPR036259">
    <property type="entry name" value="MFS_trans_sf"/>
</dbReference>
<evidence type="ECO:0000256" key="4">
    <source>
        <dbReference type="ARBA" id="ARBA00023136"/>
    </source>
</evidence>
<evidence type="ECO:0000256" key="3">
    <source>
        <dbReference type="ARBA" id="ARBA00022989"/>
    </source>
</evidence>
<dbReference type="GO" id="GO:0022857">
    <property type="term" value="F:transmembrane transporter activity"/>
    <property type="evidence" value="ECO:0007669"/>
    <property type="project" value="InterPro"/>
</dbReference>
<dbReference type="OMA" id="KWMALPF"/>
<evidence type="ECO:0000259" key="7">
    <source>
        <dbReference type="PROSITE" id="PS50850"/>
    </source>
</evidence>
<evidence type="ECO:0000256" key="1">
    <source>
        <dbReference type="ARBA" id="ARBA00004141"/>
    </source>
</evidence>
<gene>
    <name evidence="8" type="ORF">PISL3812_06223</name>
</gene>
<dbReference type="PROSITE" id="PS50850">
    <property type="entry name" value="MFS"/>
    <property type="match status" value="1"/>
</dbReference>
<evidence type="ECO:0000256" key="5">
    <source>
        <dbReference type="SAM" id="MobiDB-lite"/>
    </source>
</evidence>
<protein>
    <submittedName>
        <fullName evidence="8">MFS transporter, putative</fullName>
    </submittedName>
</protein>
<feature type="domain" description="Major facilitator superfamily (MFS) profile" evidence="7">
    <location>
        <begin position="42"/>
        <end position="504"/>
    </location>
</feature>
<dbReference type="AlphaFoldDB" id="A0A0U1M0X7"/>
<proteinExistence type="predicted"/>
<feature type="transmembrane region" description="Helical" evidence="6">
    <location>
        <begin position="420"/>
        <end position="437"/>
    </location>
</feature>
<feature type="transmembrane region" description="Helical" evidence="6">
    <location>
        <begin position="168"/>
        <end position="191"/>
    </location>
</feature>
<dbReference type="OrthoDB" id="194139at2759"/>